<sequence length="772" mass="83605">MTLMQWILIGIGGVLFLTGAILLLIGIIKKKSLVLWKLLPGAVILCGLVLAGMVGLNFMGQQQLTQRENYVASRLIELESYAPAQLAAETALNRSPNVQSAQLAVLSLALEGRYSQGEQAASRYNNRFGDATLEQLEALCQEAAGGQNKRADLLQILKQIKAQLRLSDNDRSKAESVVNIQMAVSTGEGAAVAADLENLAGETDPLSLKASAQARMAGGDPQAAFELLEQAALKDNSFPARAALAQMAANGYKRTTDELGNTTDSEQAALEQQMTQKYEQIDKLQERLYEQAGANEQQRLQLEKQISDLEEEIEELYQESSSIPVRRAVNYILSSNPSEDDRLAYNLTLAQLYFRSGALDTARTYLEELFTEAAAGENSGYLSVECANLLEAYDNNLKGAAAENTGAQDGAEEPPVLNNDPAAAVQKLLSAMTQYTAQGDVSYTENAAGADGEENMKTVVFSQFLLETLQDIRAGIHIGRIDTSNYPEISVTVNISRSKKNQETYQKEDFTVKEQGAEVSDFELVDTSAENAGSNVCLVVDHSGSMTGTNLEQAQRAVSSFIQTAGSKMKTGLVAFDDVAEMLCPMTESTGMVQRAVDNLTADGGTHIANGLVSAMNALQNQSGNRVIILLSDGEDSEESANQMDSVINQLTQQGIVVYAVGFDFADSAYLSRICEATGGKFLRSESSEDLGSVYQTIEKFLSQDYVIRFTVSEEAAAYDRNIHVSIENGVFDERDYFVGVSPEKIEEEANLPPQSDLFQQTGGSGNKEAVE</sequence>
<dbReference type="AlphaFoldDB" id="A0A328UFK0"/>
<dbReference type="InterPro" id="IPR051266">
    <property type="entry name" value="CLCR"/>
</dbReference>
<accession>A0A328UFK0</accession>
<feature type="transmembrane region" description="Helical" evidence="3">
    <location>
        <begin position="6"/>
        <end position="26"/>
    </location>
</feature>
<feature type="coiled-coil region" evidence="1">
    <location>
        <begin position="267"/>
        <end position="319"/>
    </location>
</feature>
<dbReference type="Proteomes" id="UP000249377">
    <property type="component" value="Unassembled WGS sequence"/>
</dbReference>
<name>A0A328UFK0_9FIRM</name>
<proteinExistence type="predicted"/>
<dbReference type="EMBL" id="QLYR01000001">
    <property type="protein sequence ID" value="RAQ30386.1"/>
    <property type="molecule type" value="Genomic_DNA"/>
</dbReference>
<organism evidence="5 6">
    <name type="scientific">Hydrogeniiclostridium mannosilyticum</name>
    <dbReference type="NCBI Taxonomy" id="2764322"/>
    <lineage>
        <taxon>Bacteria</taxon>
        <taxon>Bacillati</taxon>
        <taxon>Bacillota</taxon>
        <taxon>Clostridia</taxon>
        <taxon>Eubacteriales</taxon>
        <taxon>Acutalibacteraceae</taxon>
        <taxon>Hydrogeniiclostridium</taxon>
    </lineage>
</organism>
<evidence type="ECO:0000256" key="1">
    <source>
        <dbReference type="SAM" id="Coils"/>
    </source>
</evidence>
<dbReference type="InterPro" id="IPR036465">
    <property type="entry name" value="vWFA_dom_sf"/>
</dbReference>
<dbReference type="CDD" id="cd00198">
    <property type="entry name" value="vWFA"/>
    <property type="match status" value="1"/>
</dbReference>
<dbReference type="PANTHER" id="PTHR10579">
    <property type="entry name" value="CALCIUM-ACTIVATED CHLORIDE CHANNEL REGULATOR"/>
    <property type="match status" value="1"/>
</dbReference>
<dbReference type="RefSeq" id="WP_112331583.1">
    <property type="nucleotide sequence ID" value="NZ_JADPHD010000001.1"/>
</dbReference>
<protein>
    <recommendedName>
        <fullName evidence="4">VWFA domain-containing protein</fullName>
    </recommendedName>
</protein>
<comment type="caution">
    <text evidence="5">The sequence shown here is derived from an EMBL/GenBank/DDBJ whole genome shotgun (WGS) entry which is preliminary data.</text>
</comment>
<keyword evidence="3" id="KW-0812">Transmembrane</keyword>
<keyword evidence="6" id="KW-1185">Reference proteome</keyword>
<dbReference type="SMART" id="SM00327">
    <property type="entry name" value="VWA"/>
    <property type="match status" value="1"/>
</dbReference>
<feature type="domain" description="VWFA" evidence="4">
    <location>
        <begin position="535"/>
        <end position="698"/>
    </location>
</feature>
<dbReference type="PANTHER" id="PTHR10579:SF43">
    <property type="entry name" value="ZINC FINGER (C3HC4-TYPE RING FINGER) FAMILY PROTEIN"/>
    <property type="match status" value="1"/>
</dbReference>
<keyword evidence="1" id="KW-0175">Coiled coil</keyword>
<evidence type="ECO:0000256" key="3">
    <source>
        <dbReference type="SAM" id="Phobius"/>
    </source>
</evidence>
<dbReference type="Gene3D" id="3.40.50.410">
    <property type="entry name" value="von Willebrand factor, type A domain"/>
    <property type="match status" value="1"/>
</dbReference>
<dbReference type="Pfam" id="PF00092">
    <property type="entry name" value="VWA"/>
    <property type="match status" value="1"/>
</dbReference>
<evidence type="ECO:0000259" key="4">
    <source>
        <dbReference type="PROSITE" id="PS50234"/>
    </source>
</evidence>
<dbReference type="SUPFAM" id="SSF53300">
    <property type="entry name" value="vWA-like"/>
    <property type="match status" value="1"/>
</dbReference>
<evidence type="ECO:0000256" key="2">
    <source>
        <dbReference type="SAM" id="MobiDB-lite"/>
    </source>
</evidence>
<evidence type="ECO:0000313" key="6">
    <source>
        <dbReference type="Proteomes" id="UP000249377"/>
    </source>
</evidence>
<evidence type="ECO:0000313" key="5">
    <source>
        <dbReference type="EMBL" id="RAQ30386.1"/>
    </source>
</evidence>
<reference evidence="5 6" key="1">
    <citation type="submission" date="2018-06" db="EMBL/GenBank/DDBJ databases">
        <title>Noncontiguous genome sequence of Ruminococcaceae bacterium ASD2818.</title>
        <authorList>
            <person name="Chaplin A.V."/>
            <person name="Sokolova S.R."/>
            <person name="Kochetkova T.O."/>
            <person name="Goltsov A.Y."/>
            <person name="Trofimov D.Y."/>
            <person name="Efimov B.A."/>
        </authorList>
    </citation>
    <scope>NUCLEOTIDE SEQUENCE [LARGE SCALE GENOMIC DNA]</scope>
    <source>
        <strain evidence="5 6">ASD2818</strain>
    </source>
</reference>
<dbReference type="InterPro" id="IPR002035">
    <property type="entry name" value="VWF_A"/>
</dbReference>
<dbReference type="PROSITE" id="PS50234">
    <property type="entry name" value="VWFA"/>
    <property type="match status" value="1"/>
</dbReference>
<feature type="region of interest" description="Disordered" evidence="2">
    <location>
        <begin position="748"/>
        <end position="772"/>
    </location>
</feature>
<keyword evidence="3" id="KW-0472">Membrane</keyword>
<keyword evidence="3" id="KW-1133">Transmembrane helix</keyword>
<feature type="transmembrane region" description="Helical" evidence="3">
    <location>
        <begin position="38"/>
        <end position="59"/>
    </location>
</feature>
<gene>
    <name evidence="5" type="ORF">DPQ25_02455</name>
</gene>
<feature type="compositionally biased region" description="Polar residues" evidence="2">
    <location>
        <begin position="753"/>
        <end position="762"/>
    </location>
</feature>